<dbReference type="SUPFAM" id="SSF53098">
    <property type="entry name" value="Ribonuclease H-like"/>
    <property type="match status" value="1"/>
</dbReference>
<comment type="function">
    <text evidence="1">Required for the transposition of the insertion element.</text>
</comment>
<dbReference type="Proteomes" id="UP000054717">
    <property type="component" value="Unassembled WGS sequence"/>
</dbReference>
<organism evidence="4 5">
    <name type="scientific">Caballeronia telluris</name>
    <dbReference type="NCBI Taxonomy" id="326475"/>
    <lineage>
        <taxon>Bacteria</taxon>
        <taxon>Pseudomonadati</taxon>
        <taxon>Pseudomonadota</taxon>
        <taxon>Betaproteobacteria</taxon>
        <taxon>Burkholderiales</taxon>
        <taxon>Burkholderiaceae</taxon>
        <taxon>Caballeronia</taxon>
    </lineage>
</organism>
<evidence type="ECO:0000313" key="5">
    <source>
        <dbReference type="Proteomes" id="UP000054717"/>
    </source>
</evidence>
<dbReference type="AlphaFoldDB" id="A0A158K2R9"/>
<keyword evidence="5" id="KW-1185">Reference proteome</keyword>
<sequence>MCKLVTKPALAKIVGAKLQLQWSPQQVAGWLKRAWPGNEDFHVSHETIYRTLFIQARGALKKEWLEHLRRTRAMRRSRHHTQKTEDHGRIRDAVSICERPAPVEDRAVPGHWEGDLLCGSGNSQIATLVERQTRYVMLVKHDSKDSETVANALIKHAETLPQELYKSLTWDRGTEMAGHKRFTVATDVAVYFCDPKHPWQRGSNENTNGLLRQYFPKGIDLSAYSQAKLNAVARPLNERPRKTLDYETPAERFHQAIASTG</sequence>
<evidence type="ECO:0000313" key="4">
    <source>
        <dbReference type="EMBL" id="SAL74810.1"/>
    </source>
</evidence>
<feature type="domain" description="Integrase catalytic" evidence="3">
    <location>
        <begin position="105"/>
        <end position="257"/>
    </location>
</feature>
<dbReference type="PROSITE" id="PS01043">
    <property type="entry name" value="TRANSPOSASE_IS30"/>
    <property type="match status" value="1"/>
</dbReference>
<comment type="similarity">
    <text evidence="2">Belongs to the transposase IS30 family.</text>
</comment>
<evidence type="ECO:0000256" key="2">
    <source>
        <dbReference type="ARBA" id="ARBA00006363"/>
    </source>
</evidence>
<dbReference type="PROSITE" id="PS50994">
    <property type="entry name" value="INTEGRASE"/>
    <property type="match status" value="1"/>
</dbReference>
<dbReference type="GO" id="GO:0015074">
    <property type="term" value="P:DNA integration"/>
    <property type="evidence" value="ECO:0007669"/>
    <property type="project" value="InterPro"/>
</dbReference>
<dbReference type="GO" id="GO:0004803">
    <property type="term" value="F:transposase activity"/>
    <property type="evidence" value="ECO:0007669"/>
    <property type="project" value="InterPro"/>
</dbReference>
<dbReference type="InterPro" id="IPR036397">
    <property type="entry name" value="RNaseH_sf"/>
</dbReference>
<dbReference type="InterPro" id="IPR001584">
    <property type="entry name" value="Integrase_cat-core"/>
</dbReference>
<dbReference type="PANTHER" id="PTHR10948">
    <property type="entry name" value="TRANSPOSASE"/>
    <property type="match status" value="1"/>
</dbReference>
<proteinExistence type="inferred from homology"/>
<dbReference type="GO" id="GO:0005829">
    <property type="term" value="C:cytosol"/>
    <property type="evidence" value="ECO:0007669"/>
    <property type="project" value="TreeGrafter"/>
</dbReference>
<dbReference type="STRING" id="326475.AWB66_05066"/>
<dbReference type="Pfam" id="PF00665">
    <property type="entry name" value="rve"/>
    <property type="match status" value="1"/>
</dbReference>
<protein>
    <submittedName>
        <fullName evidence="4">Transposase</fullName>
    </submittedName>
</protein>
<dbReference type="InterPro" id="IPR012337">
    <property type="entry name" value="RNaseH-like_sf"/>
</dbReference>
<dbReference type="GO" id="GO:0006313">
    <property type="term" value="P:DNA transposition"/>
    <property type="evidence" value="ECO:0007669"/>
    <property type="project" value="InterPro"/>
</dbReference>
<dbReference type="InterPro" id="IPR051917">
    <property type="entry name" value="Transposase-Integrase"/>
</dbReference>
<dbReference type="InterPro" id="IPR053392">
    <property type="entry name" value="Transposase_IS30-like"/>
</dbReference>
<name>A0A158K2R9_9BURK</name>
<comment type="caution">
    <text evidence="4">The sequence shown here is derived from an EMBL/GenBank/DDBJ whole genome shotgun (WGS) entry which is preliminary data.</text>
</comment>
<dbReference type="EMBL" id="FCNZ02000025">
    <property type="protein sequence ID" value="SAL74810.1"/>
    <property type="molecule type" value="Genomic_DNA"/>
</dbReference>
<dbReference type="InterPro" id="IPR001598">
    <property type="entry name" value="Transposase_IS30_CS"/>
</dbReference>
<reference evidence="4" key="1">
    <citation type="submission" date="2016-01" db="EMBL/GenBank/DDBJ databases">
        <authorList>
            <person name="Peeters Charlotte."/>
        </authorList>
    </citation>
    <scope>NUCLEOTIDE SEQUENCE</scope>
    <source>
        <strain evidence="4">LMG 22936</strain>
    </source>
</reference>
<gene>
    <name evidence="4" type="ORF">AWB66_05066</name>
</gene>
<evidence type="ECO:0000256" key="1">
    <source>
        <dbReference type="ARBA" id="ARBA00002190"/>
    </source>
</evidence>
<dbReference type="Gene3D" id="3.30.420.10">
    <property type="entry name" value="Ribonuclease H-like superfamily/Ribonuclease H"/>
    <property type="match status" value="1"/>
</dbReference>
<dbReference type="NCBIfam" id="NF033563">
    <property type="entry name" value="transpos_IS30"/>
    <property type="match status" value="1"/>
</dbReference>
<dbReference type="PANTHER" id="PTHR10948:SF23">
    <property type="entry name" value="TRANSPOSASE INSI FOR INSERTION SEQUENCE ELEMENT IS30A-RELATED"/>
    <property type="match status" value="1"/>
</dbReference>
<evidence type="ECO:0000259" key="3">
    <source>
        <dbReference type="PROSITE" id="PS50994"/>
    </source>
</evidence>
<dbReference type="GO" id="GO:0003677">
    <property type="term" value="F:DNA binding"/>
    <property type="evidence" value="ECO:0007669"/>
    <property type="project" value="InterPro"/>
</dbReference>
<accession>A0A158K2R9</accession>